<dbReference type="PANTHER" id="PTHR47545:SF1">
    <property type="entry name" value="MULTIFUNCTIONAL CCA PROTEIN"/>
    <property type="match status" value="1"/>
</dbReference>
<evidence type="ECO:0000313" key="4">
    <source>
        <dbReference type="Proteomes" id="UP000699691"/>
    </source>
</evidence>
<protein>
    <submittedName>
        <fullName evidence="3">HD domain-containing protein</fullName>
    </submittedName>
</protein>
<keyword evidence="1" id="KW-0547">Nucleotide-binding</keyword>
<evidence type="ECO:0000259" key="2">
    <source>
        <dbReference type="PROSITE" id="PS51831"/>
    </source>
</evidence>
<feature type="non-terminal residue" evidence="3">
    <location>
        <position position="1"/>
    </location>
</feature>
<reference evidence="3" key="1">
    <citation type="submission" date="2020-04" db="EMBL/GenBank/DDBJ databases">
        <authorList>
            <person name="Zhang T."/>
        </authorList>
    </citation>
    <scope>NUCLEOTIDE SEQUENCE</scope>
    <source>
        <strain evidence="3">HKST-UBA02</strain>
    </source>
</reference>
<sequence length="355" mass="40586">PTERLELTGKKIVEQKMLEHLPTERITEEFLKWAYHSTSPAIGLEYLREIGALPFISQSVAKMVDTKQTPEWHPEGSVWIHTLQCVSTAAEVAQREQLAPFEKATLLFGAFCHDLGKTTTTEFQPDRKVFTSYGHHLASEELSRQLLERLNMPKYLRDAVPLLVKHHMQLRTLFVNEREGTDQTKAFQRLQRELHQTNVTAEMLLWLAEADMRARNADGGIFPVSSEQAGEYLQIKQWTEDKLHFLQEHGDTKDEMVSGTMILDVLGKQEGKWVGAIKELLHDFVTDQSVREVFSHPELFTGDNAIQPNIIVWVFTFCDERVTQGKYSWDDISTSSTIRDTIIGGLLKQHDSGIV</sequence>
<dbReference type="PROSITE" id="PS51831">
    <property type="entry name" value="HD"/>
    <property type="match status" value="1"/>
</dbReference>
<gene>
    <name evidence="3" type="ORF">KC573_03635</name>
</gene>
<dbReference type="EMBL" id="JAGQKY010000185">
    <property type="protein sequence ID" value="MCA9397898.1"/>
    <property type="molecule type" value="Genomic_DNA"/>
</dbReference>
<dbReference type="Proteomes" id="UP000699691">
    <property type="component" value="Unassembled WGS sequence"/>
</dbReference>
<evidence type="ECO:0000256" key="1">
    <source>
        <dbReference type="ARBA" id="ARBA00022741"/>
    </source>
</evidence>
<reference evidence="3" key="2">
    <citation type="journal article" date="2021" name="Microbiome">
        <title>Successional dynamics and alternative stable states in a saline activated sludge microbial community over 9 years.</title>
        <authorList>
            <person name="Wang Y."/>
            <person name="Ye J."/>
            <person name="Ju F."/>
            <person name="Liu L."/>
            <person name="Boyd J.A."/>
            <person name="Deng Y."/>
            <person name="Parks D.H."/>
            <person name="Jiang X."/>
            <person name="Yin X."/>
            <person name="Woodcroft B.J."/>
            <person name="Tyson G.W."/>
            <person name="Hugenholtz P."/>
            <person name="Polz M.F."/>
            <person name="Zhang T."/>
        </authorList>
    </citation>
    <scope>NUCLEOTIDE SEQUENCE</scope>
    <source>
        <strain evidence="3">HKST-UBA02</strain>
    </source>
</reference>
<dbReference type="Gene3D" id="1.10.3090.10">
    <property type="entry name" value="cca-adding enzyme, domain 2"/>
    <property type="match status" value="1"/>
</dbReference>
<name>A0A955LWA2_UNCKA</name>
<proteinExistence type="predicted"/>
<dbReference type="GO" id="GO:0000166">
    <property type="term" value="F:nucleotide binding"/>
    <property type="evidence" value="ECO:0007669"/>
    <property type="project" value="UniProtKB-KW"/>
</dbReference>
<dbReference type="InterPro" id="IPR050124">
    <property type="entry name" value="tRNA_CCA-adding_enzyme"/>
</dbReference>
<dbReference type="PANTHER" id="PTHR47545">
    <property type="entry name" value="MULTIFUNCTIONAL CCA PROTEIN"/>
    <property type="match status" value="1"/>
</dbReference>
<dbReference type="AlphaFoldDB" id="A0A955LWA2"/>
<accession>A0A955LWA2</accession>
<comment type="caution">
    <text evidence="3">The sequence shown here is derived from an EMBL/GenBank/DDBJ whole genome shotgun (WGS) entry which is preliminary data.</text>
</comment>
<feature type="domain" description="HD" evidence="2">
    <location>
        <begin position="78"/>
        <end position="193"/>
    </location>
</feature>
<dbReference type="InterPro" id="IPR006674">
    <property type="entry name" value="HD_domain"/>
</dbReference>
<dbReference type="SUPFAM" id="SSF81891">
    <property type="entry name" value="Poly A polymerase C-terminal region-like"/>
    <property type="match status" value="1"/>
</dbReference>
<organism evidence="3 4">
    <name type="scientific">candidate division WWE3 bacterium</name>
    <dbReference type="NCBI Taxonomy" id="2053526"/>
    <lineage>
        <taxon>Bacteria</taxon>
        <taxon>Katanobacteria</taxon>
    </lineage>
</organism>
<dbReference type="InterPro" id="IPR003607">
    <property type="entry name" value="HD/PDEase_dom"/>
</dbReference>
<evidence type="ECO:0000313" key="3">
    <source>
        <dbReference type="EMBL" id="MCA9397898.1"/>
    </source>
</evidence>
<dbReference type="CDD" id="cd00077">
    <property type="entry name" value="HDc"/>
    <property type="match status" value="1"/>
</dbReference>
<dbReference type="Pfam" id="PF01966">
    <property type="entry name" value="HD"/>
    <property type="match status" value="1"/>
</dbReference>